<gene>
    <name evidence="3" type="ORF">WIS52_25085</name>
</gene>
<proteinExistence type="predicted"/>
<evidence type="ECO:0000256" key="2">
    <source>
        <dbReference type="SAM" id="Phobius"/>
    </source>
</evidence>
<keyword evidence="2" id="KW-0472">Membrane</keyword>
<comment type="caution">
    <text evidence="3">The sequence shown here is derived from an EMBL/GenBank/DDBJ whole genome shotgun (WGS) entry which is preliminary data.</text>
</comment>
<sequence>MTTSYQPRHGASDDDENRWTTPAVPAQRSAPPMLPERPRWTAPAGLSTPSEWVTPVDPTHRVPPRPGATALPASAIEAMMRTAAAPISPAVGADPSSSGSAPSAPGPRPRRAWVPWTVAGVACVVAIGAIASGGRTRIPE</sequence>
<dbReference type="Proteomes" id="UP001494902">
    <property type="component" value="Unassembled WGS sequence"/>
</dbReference>
<protein>
    <recommendedName>
        <fullName evidence="5">Serine protease</fullName>
    </recommendedName>
</protein>
<evidence type="ECO:0000313" key="3">
    <source>
        <dbReference type="EMBL" id="MEQ3553762.1"/>
    </source>
</evidence>
<organism evidence="3 4">
    <name type="scientific">Pseudonocardia nematodicida</name>
    <dbReference type="NCBI Taxonomy" id="1206997"/>
    <lineage>
        <taxon>Bacteria</taxon>
        <taxon>Bacillati</taxon>
        <taxon>Actinomycetota</taxon>
        <taxon>Actinomycetes</taxon>
        <taxon>Pseudonocardiales</taxon>
        <taxon>Pseudonocardiaceae</taxon>
        <taxon>Pseudonocardia</taxon>
    </lineage>
</organism>
<feature type="region of interest" description="Disordered" evidence="1">
    <location>
        <begin position="87"/>
        <end position="111"/>
    </location>
</feature>
<reference evidence="3 4" key="1">
    <citation type="submission" date="2024-03" db="EMBL/GenBank/DDBJ databases">
        <title>Draft genome sequence of Pseudonocardia nematodicida JCM 31783.</title>
        <authorList>
            <person name="Butdee W."/>
            <person name="Duangmal K."/>
        </authorList>
    </citation>
    <scope>NUCLEOTIDE SEQUENCE [LARGE SCALE GENOMIC DNA]</scope>
    <source>
        <strain evidence="3 4">JCM 31783</strain>
    </source>
</reference>
<feature type="transmembrane region" description="Helical" evidence="2">
    <location>
        <begin position="113"/>
        <end position="134"/>
    </location>
</feature>
<keyword evidence="2" id="KW-1133">Transmembrane helix</keyword>
<evidence type="ECO:0008006" key="5">
    <source>
        <dbReference type="Google" id="ProtNLM"/>
    </source>
</evidence>
<evidence type="ECO:0000256" key="1">
    <source>
        <dbReference type="SAM" id="MobiDB-lite"/>
    </source>
</evidence>
<evidence type="ECO:0000313" key="4">
    <source>
        <dbReference type="Proteomes" id="UP001494902"/>
    </source>
</evidence>
<feature type="compositionally biased region" description="Low complexity" evidence="1">
    <location>
        <begin position="88"/>
        <end position="103"/>
    </location>
</feature>
<feature type="region of interest" description="Disordered" evidence="1">
    <location>
        <begin position="1"/>
        <end position="69"/>
    </location>
</feature>
<accession>A0ABV1KJI4</accession>
<keyword evidence="4" id="KW-1185">Reference proteome</keyword>
<dbReference type="EMBL" id="JBEDNQ010000011">
    <property type="protein sequence ID" value="MEQ3553762.1"/>
    <property type="molecule type" value="Genomic_DNA"/>
</dbReference>
<dbReference type="RefSeq" id="WP_349300820.1">
    <property type="nucleotide sequence ID" value="NZ_JBEDNQ010000011.1"/>
</dbReference>
<keyword evidence="2" id="KW-0812">Transmembrane</keyword>
<name>A0ABV1KJI4_9PSEU</name>